<dbReference type="EMBL" id="KI913182">
    <property type="protein sequence ID" value="ETV68810.1"/>
    <property type="molecule type" value="Genomic_DNA"/>
</dbReference>
<accession>W4FMV9</accession>
<dbReference type="AlphaFoldDB" id="W4FMV9"/>
<evidence type="ECO:0000313" key="1">
    <source>
        <dbReference type="EMBL" id="ETV68810.1"/>
    </source>
</evidence>
<dbReference type="VEuPathDB" id="FungiDB:H257_15371"/>
<gene>
    <name evidence="1" type="ORF">H257_15371</name>
</gene>
<name>W4FMV9_APHAT</name>
<dbReference type="OrthoDB" id="73711at2759"/>
<organism evidence="1">
    <name type="scientific">Aphanomyces astaci</name>
    <name type="common">Crayfish plague agent</name>
    <dbReference type="NCBI Taxonomy" id="112090"/>
    <lineage>
        <taxon>Eukaryota</taxon>
        <taxon>Sar</taxon>
        <taxon>Stramenopiles</taxon>
        <taxon>Oomycota</taxon>
        <taxon>Saprolegniomycetes</taxon>
        <taxon>Saprolegniales</taxon>
        <taxon>Verrucalvaceae</taxon>
        <taxon>Aphanomyces</taxon>
    </lineage>
</organism>
<dbReference type="GeneID" id="20817367"/>
<dbReference type="RefSeq" id="XP_009841764.1">
    <property type="nucleotide sequence ID" value="XM_009843462.1"/>
</dbReference>
<reference evidence="1" key="1">
    <citation type="submission" date="2013-12" db="EMBL/GenBank/DDBJ databases">
        <title>The Genome Sequence of Aphanomyces astaci APO3.</title>
        <authorList>
            <consortium name="The Broad Institute Genomics Platform"/>
            <person name="Russ C."/>
            <person name="Tyler B."/>
            <person name="van West P."/>
            <person name="Dieguez-Uribeondo J."/>
            <person name="Young S.K."/>
            <person name="Zeng Q."/>
            <person name="Gargeya S."/>
            <person name="Fitzgerald M."/>
            <person name="Abouelleil A."/>
            <person name="Alvarado L."/>
            <person name="Chapman S.B."/>
            <person name="Gainer-Dewar J."/>
            <person name="Goldberg J."/>
            <person name="Griggs A."/>
            <person name="Gujja S."/>
            <person name="Hansen M."/>
            <person name="Howarth C."/>
            <person name="Imamovic A."/>
            <person name="Ireland A."/>
            <person name="Larimer J."/>
            <person name="McCowan C."/>
            <person name="Murphy C."/>
            <person name="Pearson M."/>
            <person name="Poon T.W."/>
            <person name="Priest M."/>
            <person name="Roberts A."/>
            <person name="Saif S."/>
            <person name="Shea T."/>
            <person name="Sykes S."/>
            <person name="Wortman J."/>
            <person name="Nusbaum C."/>
            <person name="Birren B."/>
        </authorList>
    </citation>
    <scope>NUCLEOTIDE SEQUENCE [LARGE SCALE GENOMIC DNA]</scope>
    <source>
        <strain evidence="1">APO3</strain>
    </source>
</reference>
<sequence length="304" mass="33129">MPPLPSSIADAYSAGIASDAGVATFADLCAKKVPSRGKESHLTHMAALIVPEAELKRMQGDPHEKVRRLKLQVLCRLGQAAIRKTDPVDKSAKKTLYSILSSMAMKMDSMAMSLPEHDDADGKSAFTTFVLDTLSSRFQSLLPKTFKWLLKTLEISPPNDHEAKKSAPSLLLVRSQSTEPPTLKPDCSIAQVLQGRSSSAKDPSASRSLLFQEIVLTSSQPKTRLPAMITPTIHKVVPPSTDEPAPCAVNADVPIVNARHTMVLKTPERPKRPPMKKRLVCVASSPPLRKPTKKRLGTLMSNFK</sequence>
<protein>
    <submittedName>
        <fullName evidence="1">Uncharacterized protein</fullName>
    </submittedName>
</protein>
<proteinExistence type="predicted"/>